<dbReference type="Pfam" id="PF00998">
    <property type="entry name" value="RdRP_3"/>
    <property type="match status" value="1"/>
</dbReference>
<organism evidence="52 53">
    <name type="scientific">Human hepegivirus</name>
    <dbReference type="NCBI Taxonomy" id="1704090"/>
    <lineage>
        <taxon>Viruses</taxon>
        <taxon>Riboviria</taxon>
        <taxon>Orthornavirae</taxon>
        <taxon>Kitrinoviricota</taxon>
        <taxon>Flasuviricetes</taxon>
        <taxon>Amarillovirales</taxon>
        <taxon>Flaviviridae</taxon>
        <taxon>Pegivirus</taxon>
        <taxon>Pegivirus columbiaense</taxon>
    </lineage>
</organism>
<dbReference type="InterPro" id="IPR038170">
    <property type="entry name" value="NS5A_1a_sf"/>
</dbReference>
<dbReference type="GO" id="GO:0039520">
    <property type="term" value="P:symbiont-mediated activation of host autophagy"/>
    <property type="evidence" value="ECO:0007669"/>
    <property type="project" value="UniProtKB-KW"/>
</dbReference>
<protein>
    <recommendedName>
        <fullName evidence="6">Genome polyprotein</fullName>
    </recommendedName>
</protein>
<dbReference type="InterPro" id="IPR007094">
    <property type="entry name" value="RNA-dir_pol_PSvirus"/>
</dbReference>
<evidence type="ECO:0000256" key="20">
    <source>
        <dbReference type="ARBA" id="ARBA00022723"/>
    </source>
</evidence>
<keyword evidence="17" id="KW-0808">Transferase</keyword>
<dbReference type="Proteomes" id="UP000166189">
    <property type="component" value="Segment"/>
</dbReference>
<feature type="domain" description="Peptidase S29" evidence="51">
    <location>
        <begin position="1101"/>
        <end position="1281"/>
    </location>
</feature>
<keyword evidence="28" id="KW-0067">ATP-binding</keyword>
<keyword evidence="53" id="KW-1185">Reference proteome</keyword>
<feature type="domain" description="Peptidase C18" evidence="50">
    <location>
        <begin position="977"/>
        <end position="1101"/>
    </location>
</feature>
<evidence type="ECO:0000256" key="43">
    <source>
        <dbReference type="ARBA" id="ARBA00023296"/>
    </source>
</evidence>
<evidence type="ECO:0000256" key="16">
    <source>
        <dbReference type="ARBA" id="ARBA00022670"/>
    </source>
</evidence>
<keyword evidence="18 47" id="KW-0812">Transmembrane</keyword>
<dbReference type="InterPro" id="IPR043502">
    <property type="entry name" value="DNA/RNA_pol_sf"/>
</dbReference>
<evidence type="ECO:0000256" key="23">
    <source>
        <dbReference type="ARBA" id="ARBA00022804"/>
    </source>
</evidence>
<feature type="transmembrane region" description="Helical" evidence="47">
    <location>
        <begin position="2951"/>
        <end position="2970"/>
    </location>
</feature>
<evidence type="ECO:0000256" key="39">
    <source>
        <dbReference type="ARBA" id="ARBA00023184"/>
    </source>
</evidence>
<dbReference type="InterPro" id="IPR014001">
    <property type="entry name" value="Helicase_ATP-bd"/>
</dbReference>
<evidence type="ECO:0000256" key="35">
    <source>
        <dbReference type="ARBA" id="ARBA00023050"/>
    </source>
</evidence>
<evidence type="ECO:0000256" key="21">
    <source>
        <dbReference type="ARBA" id="ARBA00022741"/>
    </source>
</evidence>
<dbReference type="GO" id="GO:0039654">
    <property type="term" value="P:fusion of virus membrane with host endosome membrane"/>
    <property type="evidence" value="ECO:0007669"/>
    <property type="project" value="UniProtKB-KW"/>
</dbReference>
<dbReference type="GO" id="GO:0015267">
    <property type="term" value="F:channel activity"/>
    <property type="evidence" value="ECO:0007669"/>
    <property type="project" value="UniProtKB-KW"/>
</dbReference>
<dbReference type="GO" id="GO:0052170">
    <property type="term" value="P:symbiont-mediated suppression of host innate immune response"/>
    <property type="evidence" value="ECO:0007669"/>
    <property type="project" value="UniProtKB-KW"/>
</dbReference>
<evidence type="ECO:0000256" key="7">
    <source>
        <dbReference type="ARBA" id="ARBA00022448"/>
    </source>
</evidence>
<evidence type="ECO:0000256" key="37">
    <source>
        <dbReference type="ARBA" id="ARBA00023136"/>
    </source>
</evidence>
<evidence type="ECO:0000256" key="15">
    <source>
        <dbReference type="ARBA" id="ARBA00022632"/>
    </source>
</evidence>
<dbReference type="GO" id="GO:0046872">
    <property type="term" value="F:metal ion binding"/>
    <property type="evidence" value="ECO:0007669"/>
    <property type="project" value="UniProtKB-KW"/>
</dbReference>
<keyword evidence="36" id="KW-0406">Ion transport</keyword>
<evidence type="ECO:0000256" key="45">
    <source>
        <dbReference type="ARBA" id="ARBA00047631"/>
    </source>
</evidence>
<keyword evidence="14" id="KW-0945">Host-virus interaction</keyword>
<evidence type="ECO:0000256" key="27">
    <source>
        <dbReference type="ARBA" id="ARBA00022830"/>
    </source>
</evidence>
<feature type="domain" description="RdRp catalytic" evidence="48">
    <location>
        <begin position="2698"/>
        <end position="2812"/>
    </location>
</feature>
<feature type="domain" description="Helicase ATP-binding" evidence="49">
    <location>
        <begin position="1301"/>
        <end position="1444"/>
    </location>
</feature>
<keyword evidence="16" id="KW-0645">Protease</keyword>
<evidence type="ECO:0000256" key="26">
    <source>
        <dbReference type="ARBA" id="ARBA00022825"/>
    </source>
</evidence>
<dbReference type="GO" id="GO:0055036">
    <property type="term" value="C:virion membrane"/>
    <property type="evidence" value="ECO:0007669"/>
    <property type="project" value="UniProtKB-SubCell"/>
</dbReference>
<evidence type="ECO:0000313" key="52">
    <source>
        <dbReference type="EMBL" id="ALE27082.1"/>
    </source>
</evidence>
<evidence type="ECO:0000256" key="44">
    <source>
        <dbReference type="ARBA" id="ARBA00023303"/>
    </source>
</evidence>
<reference evidence="53" key="1">
    <citation type="journal article" date="2015" name="MBio">
        <title>Virome Analysis of Transfusion Recipients Reveals a Novel Human Virus That Shares Genomic Features with Hepaciviruses and Pegiviruses.</title>
        <authorList>
            <person name="Kapoor A."/>
            <person name="Kumar A."/>
            <person name="Simmonds P."/>
            <person name="Bhuva N."/>
            <person name="Singh Chauhan L."/>
            <person name="Lee B."/>
            <person name="Sall A.A."/>
            <person name="Jin Z."/>
            <person name="Morse S.S."/>
            <person name="Shaz B."/>
            <person name="Burbelo P.D."/>
            <person name="Lipkin W.I."/>
        </authorList>
    </citation>
    <scope>NUCLEOTIDE SEQUENCE [LARGE SCALE GENOMIC DNA]</scope>
</reference>
<dbReference type="PROSITE" id="PS51693">
    <property type="entry name" value="HCV_NS2_PRO"/>
    <property type="match status" value="1"/>
</dbReference>
<keyword evidence="44" id="KW-0407">Ion channel</keyword>
<dbReference type="InterPro" id="IPR009003">
    <property type="entry name" value="Peptidase_S1_PA"/>
</dbReference>
<dbReference type="InterPro" id="IPR027417">
    <property type="entry name" value="P-loop_NTPase"/>
</dbReference>
<evidence type="ECO:0000256" key="29">
    <source>
        <dbReference type="ARBA" id="ARBA00022844"/>
    </source>
</evidence>
<evidence type="ECO:0000259" key="51">
    <source>
        <dbReference type="PROSITE" id="PS51822"/>
    </source>
</evidence>
<dbReference type="GeneID" id="37617232"/>
<keyword evidence="9" id="KW-0696">RNA-directed RNA polymerase</keyword>
<dbReference type="Gene3D" id="1.10.820.10">
    <property type="entry name" value="RNA Helicase Chain A , domain 3"/>
    <property type="match status" value="1"/>
</dbReference>
<keyword evidence="26" id="KW-0720">Serine protease</keyword>
<evidence type="ECO:0000256" key="6">
    <source>
        <dbReference type="ARBA" id="ARBA00020107"/>
    </source>
</evidence>
<keyword evidence="23" id="KW-1161">Viral attachment to host cell</keyword>
<dbReference type="Gene3D" id="2.40.10.120">
    <property type="match status" value="1"/>
</dbReference>
<evidence type="ECO:0000256" key="19">
    <source>
        <dbReference type="ARBA" id="ARBA00022695"/>
    </source>
</evidence>
<evidence type="ECO:0000256" key="3">
    <source>
        <dbReference type="ARBA" id="ARBA00004182"/>
    </source>
</evidence>
<keyword evidence="22" id="KW-0378">Hydrolase</keyword>
<dbReference type="Gene3D" id="3.30.70.270">
    <property type="match status" value="2"/>
</dbReference>
<dbReference type="GO" id="GO:0017111">
    <property type="term" value="F:ribonucleoside triphosphate phosphatase activity"/>
    <property type="evidence" value="ECO:0007669"/>
    <property type="project" value="UniProtKB-EC"/>
</dbReference>
<keyword evidence="35" id="KW-1072">Activation of host autophagy by virus</keyword>
<keyword evidence="20" id="KW-0479">Metal-binding</keyword>
<keyword evidence="10" id="KW-1168">Fusion of virus membrane with host membrane</keyword>
<accession>A0A0M4NCP8</accession>
<keyword evidence="38" id="KW-0325">Glycoprotein</keyword>
<keyword evidence="32" id="KW-0693">Viral RNA replication</keyword>
<keyword evidence="11" id="KW-1170">Fusion of virus membrane with host endosomal membrane</keyword>
<keyword evidence="27" id="KW-1114">Inhibition of host interferon signaling pathway by virus</keyword>
<comment type="catalytic activity">
    <reaction evidence="45">
        <text>a ribonucleoside 5'-triphosphate + H2O = a ribonucleoside 5'-diphosphate + phosphate + H(+)</text>
        <dbReference type="Rhea" id="RHEA:23680"/>
        <dbReference type="ChEBI" id="CHEBI:15377"/>
        <dbReference type="ChEBI" id="CHEBI:15378"/>
        <dbReference type="ChEBI" id="CHEBI:43474"/>
        <dbReference type="ChEBI" id="CHEBI:57930"/>
        <dbReference type="ChEBI" id="CHEBI:61557"/>
        <dbReference type="EC" id="3.6.1.15"/>
    </reaction>
</comment>
<evidence type="ECO:0000256" key="17">
    <source>
        <dbReference type="ARBA" id="ARBA00022679"/>
    </source>
</evidence>
<dbReference type="InterPro" id="IPR001490">
    <property type="entry name" value="HCV_NS4b"/>
</dbReference>
<evidence type="ECO:0000256" key="34">
    <source>
        <dbReference type="ARBA" id="ARBA00023039"/>
    </source>
</evidence>
<evidence type="ECO:0000256" key="2">
    <source>
        <dbReference type="ARBA" id="ARBA00004153"/>
    </source>
</evidence>
<evidence type="ECO:0000256" key="38">
    <source>
        <dbReference type="ARBA" id="ARBA00023180"/>
    </source>
</evidence>
<keyword evidence="41" id="KW-0922">Interferon antiviral system evasion</keyword>
<evidence type="ECO:0000256" key="14">
    <source>
        <dbReference type="ARBA" id="ARBA00022581"/>
    </source>
</evidence>
<dbReference type="GO" id="GO:0003724">
    <property type="term" value="F:RNA helicase activity"/>
    <property type="evidence" value="ECO:0007669"/>
    <property type="project" value="UniProtKB-EC"/>
</dbReference>
<keyword evidence="39" id="KW-1038">Host endoplasmic reticulum</keyword>
<dbReference type="GO" id="GO:0044167">
    <property type="term" value="C:host cell endoplasmic reticulum membrane"/>
    <property type="evidence" value="ECO:0007669"/>
    <property type="project" value="UniProtKB-SubCell"/>
</dbReference>
<evidence type="ECO:0000256" key="12">
    <source>
        <dbReference type="ARBA" id="ARBA00022561"/>
    </source>
</evidence>
<feature type="transmembrane region" description="Helical" evidence="47">
    <location>
        <begin position="768"/>
        <end position="789"/>
    </location>
</feature>
<dbReference type="Pfam" id="PF01001">
    <property type="entry name" value="HCV_NS4b"/>
    <property type="match status" value="1"/>
</dbReference>
<dbReference type="SUPFAM" id="SSF50494">
    <property type="entry name" value="Trypsin-like serine proteases"/>
    <property type="match status" value="1"/>
</dbReference>
<dbReference type="Pfam" id="PF02907">
    <property type="entry name" value="Peptidase_S29"/>
    <property type="match status" value="1"/>
</dbReference>
<evidence type="ECO:0000256" key="24">
    <source>
        <dbReference type="ARBA" id="ARBA00022806"/>
    </source>
</evidence>
<comment type="catalytic activity">
    <reaction evidence="46">
        <text>ATP + H2O = ADP + phosphate + H(+)</text>
        <dbReference type="Rhea" id="RHEA:13065"/>
        <dbReference type="ChEBI" id="CHEBI:15377"/>
        <dbReference type="ChEBI" id="CHEBI:15378"/>
        <dbReference type="ChEBI" id="CHEBI:30616"/>
        <dbReference type="ChEBI" id="CHEBI:43474"/>
        <dbReference type="ChEBI" id="CHEBI:456216"/>
        <dbReference type="EC" id="3.6.4.13"/>
    </reaction>
</comment>
<keyword evidence="21" id="KW-0547">Nucleotide-binding</keyword>
<keyword evidence="24" id="KW-0347">Helicase</keyword>
<evidence type="ECO:0000256" key="31">
    <source>
        <dbReference type="ARBA" id="ARBA00022884"/>
    </source>
</evidence>
<dbReference type="RefSeq" id="YP_009506367.1">
    <property type="nucleotide sequence ID" value="NC_038436.1"/>
</dbReference>
<evidence type="ECO:0000313" key="53">
    <source>
        <dbReference type="Proteomes" id="UP000166189"/>
    </source>
</evidence>
<dbReference type="GO" id="GO:0039502">
    <property type="term" value="P:symbiont-mediated suppression of host type I interferon-mediated signaling pathway"/>
    <property type="evidence" value="ECO:0007669"/>
    <property type="project" value="UniProtKB-KW"/>
</dbReference>
<dbReference type="KEGG" id="vg:37617232"/>
<keyword evidence="31" id="KW-0694">RNA-binding</keyword>
<keyword evidence="42" id="KW-0899">Viral immunoevasion</keyword>
<dbReference type="InterPro" id="IPR004109">
    <property type="entry name" value="HepC_NS3_protease"/>
</dbReference>
<feature type="transmembrane region" description="Helical" evidence="47">
    <location>
        <begin position="177"/>
        <end position="205"/>
    </location>
</feature>
<dbReference type="InterPro" id="IPR043504">
    <property type="entry name" value="Peptidase_S1_PA_chymotrypsin"/>
</dbReference>
<dbReference type="GO" id="GO:0019062">
    <property type="term" value="P:virion attachment to host cell"/>
    <property type="evidence" value="ECO:0007669"/>
    <property type="project" value="UniProtKB-KW"/>
</dbReference>
<dbReference type="PROSITE" id="PS51822">
    <property type="entry name" value="HV_PV_NS3_PRO"/>
    <property type="match status" value="1"/>
</dbReference>
<name>A0A0M4NCP8_9FLAV</name>
<keyword evidence="29" id="KW-0946">Virion</keyword>
<dbReference type="PROSITE" id="PS51192">
    <property type="entry name" value="HELICASE_ATP_BIND_1"/>
    <property type="match status" value="1"/>
</dbReference>
<dbReference type="Gene3D" id="3.40.50.300">
    <property type="entry name" value="P-loop containing nucleotide triphosphate hydrolases"/>
    <property type="match status" value="2"/>
</dbReference>
<evidence type="ECO:0000259" key="48">
    <source>
        <dbReference type="PROSITE" id="PS50507"/>
    </source>
</evidence>
<dbReference type="InterPro" id="IPR002166">
    <property type="entry name" value="RNA_pol_HCV"/>
</dbReference>
<dbReference type="GO" id="GO:0004197">
    <property type="term" value="F:cysteine-type endopeptidase activity"/>
    <property type="evidence" value="ECO:0007669"/>
    <property type="project" value="InterPro"/>
</dbReference>
<dbReference type="GO" id="GO:0039694">
    <property type="term" value="P:viral RNA genome replication"/>
    <property type="evidence" value="ECO:0007669"/>
    <property type="project" value="InterPro"/>
</dbReference>
<dbReference type="InterPro" id="IPR043128">
    <property type="entry name" value="Rev_trsase/Diguanyl_cyclase"/>
</dbReference>
<evidence type="ECO:0000256" key="13">
    <source>
        <dbReference type="ARBA" id="ARBA00022562"/>
    </source>
</evidence>
<feature type="transmembrane region" description="Helical" evidence="47">
    <location>
        <begin position="728"/>
        <end position="747"/>
    </location>
</feature>
<sequence>MGCSTDQTICSPVVGADYNTSSGCRALNGSYHCGGGSCRSPSRVQVARRVLWLCAFLALIGSGMCSIRSKTEGRIESGQILQSQRACWTGEGFAFFSNCCNQSDIMWCLHRWCVTRPGCLVCTGNATHPVCWDYLGSGVSRRPARRMGEGAEALLRLIGIAGWLGLLAETLGMSEVYAAILCFGFIAWYGWGIPKALVCTVCPAVNISPYSFLSPDTIAFGTWILQLPGLLWQMFVSFPILYSTWILWLLLSGKTVAVIAILLASPTVMAYKHQSESYLKYCTITNASTSMNCDCPFGTFTRNTESRFSIPRFCPVKTNSSTFICSWGSWWWFAENITRPYSDVGMPPAPISALCYIYSNNDPPPWYHNTTIIPQNCRNSTVDPATAPCRDKWGNATACILDRRSRFCGDCYGGCFYTNGSHDRSWDRCGIGYRDGLIEFVQLGQIRPNISNTTIELLAGASLVIASGLRAGYGCSRAHGVVHCYRCPSYRDLEQFGPGLGKWVPLPGEPVPELCINPQWARRGFRVSNNPLSLMQTFVEDIFLAPFCNPTPGRVRVCNNTAFYPKGGGFVQLIGDVQVLTPNTASLHSLLTLISLVLLVCVVSGARFVPLIIIFFWSVRHVYASCYLSCDWAVCNDAFCFTSGTCATFNDVLCLPVAMRISSCGHAVPPPDRGWEVPAVMSWAISRTTGLTFDVFSFVQYLPTVPGNNTDIIYCGEPTFFGDITGIYWPYFLPGVLLLYLTPFLGLRLMLAGFNIDGLFPVRHATAALRFSTSRVTLSVVLAFLIYILSHPVNAALNRMFLASANLEMILSFDTYHETVLYIVCLLLYLQVSPRAGLAAMVAIKLSRGLLFAVVLAHGVCRPGRVFGLEVCADISWLVEFTGNCTWYMSCVFSFWCAVFAFTSPLGRQYKLQIYRYWAQAYARFVLAVGCGPLGREFHFRASVGVLWCGACMLWPLECSEISLVFILCALTVDTIDTWLVACLSAGPSARSLATLADDMARIGDHRALRAVLRCFGSRGTYIYNHMGQVSERVAQAVRDFGGCLEPVVLEEPTFTEVVDDTMSLVCGQLLGGKPVVARCGTRVLVGHLNPEDLPPGFQLSAPVVITKPSIGTWSFLKATLTGRAETPGSGQIVVLSSLTGRSMGTAVNGTLYATGHGAGARGLATCAGLRMPLYTALSDDVVAYSCLPGMSSLEPCRCSPSRVWVMNNNGGLVCGRVENDDVCLDCPTHIDQLRGASGSPVLCDHGHAYALMLGGYSTSGICARVRIVQPWQNAYSSSGGQGGMQAPAVTPTYSEITYYAPTGSGKSTKYPVDLVKQGHKVLVLLPSVAVVKSMAPYIRETYNIRPEIRAGTGPDGVTVITGESLAYMTYGRFLVDPETNLRGYAVVICDECHDTSSTTLLGIGAVRMYAEKAGVRTVVFATATPAGIQVQPHPNIDEYLLTDTGDVEFYGAKIKLDNIRTGRHAIFCHSKARCAELTQQLSGLGVRAVSFWRGCDIKTIPASDSIVVVTTDALSTGYTGNFDSVIDCGCCVEQTVTIDMDPTFSISARVVPCTAALRMQRRGRTGRGRRGAYYTTTPGAAPCVSVPDANVWQAVEGAMVFYDWSAARIQQCLAAYHDLGCTPRISCDPHTPVRVMDTLRAYLRRPEVTTAALAGEQWPLLYGVQLCICKETEAHGPDDGIKWKCLLNNSNKTPLLYALDNPTLEFTTQHDLTRRIASALSSTVFVEAGYGPILLAGAALAASFAFAGATGALVPSAVWSVDNGLAGVTRPDATDETAAYAQRLYQACADSGILASLQGTASAALSKLADASKGASQYLATAPPSPAPLVQVLQFLETNFSSIASFGLLCAGCQAGECFTALAGLVSGATAGLGGAHKWLLAIAGTWLVSLQTGPRGGMVAGLSVLAGCCIGSVTGLDFLFGCLTGWEAVVGAAVATQKILSGSADMTTLVDLLPALFSPGAGIAGIVLVFILSNSSVTTWANRLLSMCAKQTICENYFLTEKFGQQLSKLSLWRAVYHWAQAHEGYTQCGVVSGIWSFVLCILRAAWDWAAKHVPRFRVPMIGCSPAWSGRWLGTGTLLTTCGCGERVSLQCLCSTSDPILSVGRWCRCSWSVGFPFNPTTTATGTLRPDISDATKLGFRYGVAEIVELERRGDKWHVCAASCCLDRASVASAVKAPPVTANSIPISTFSPPQTYKLSLCSFDSVCMSTNLCNPAKTLSVCSQEAVELLEETVDTAQIMMCKSLEARRRAEYDAWQVRQAVGDEYTRLADEDVDTTTSVKPPVARAAVGSSTLDDVSVLTVLRELGDQCQNAIKFVVQAASRFVPPVPRPRTRVSGVLERVRMCMRKPPIKFEATAVPIHNIIPEECHIVLRCTGCSDQALTVPYGTCTQTLIKHLTNKHSHYIPKQKIEEDTEVTVICAVPTTRASKLITFRAGDRSVSCCHPLQTPIRALLLKYGLPIGKWSDCNGPLGDDARVCDVNGVTTYEPCMQSYSWFRPIVAPTTPPLPVARTVAGILRADTSRVYTTTAVDVSERQAKVTIDQTSAKVDRCFRDTYNCCLAKAKTFKQSGMSYEDAVSKMRANTTRDHNNGITYSDLVSGRAKSAVQKIVDQMRAGVYDAPMRIIPKPEVFPRDKSTRKPPRFLCFPGCAARVAEKMILGDPGAITKHVLGDAYGFATPPHERARLLEQWWNRATEPQAIAVDAICFDSTITAEDMDREANIMAAAHADPEGVHGLYNYYKRSPMCDITGKVVGVRCCRASGTLTTSSGNTLTCYLKVRAACTRAGIKPIGLLIHGDDTLIITERCAQETLDEFSNALDDYGFPHTFQVSGDLSSIECCSARVDSVCLRGGMRRMLVPQARRAIARVLGEKGDPLGVISSYIVMYPTAAVTVYVLLPLLCMLIRNEPSQTGTLVTLTVYGNSVSVPVWLLPTIIVNLHGRDALQVVRHSAASMAELSSALAFFGMRGLNCWRRRRRAIRTDMIKLGGWNANFAQMLLWSPEVRTPQPEPKGMCLLPSELWERPYENLHLSTIDRNRGASRLRFWLVASAILALLCL</sequence>
<evidence type="ECO:0000256" key="40">
    <source>
        <dbReference type="ARBA" id="ARBA00023200"/>
    </source>
</evidence>
<dbReference type="Pfam" id="PF00270">
    <property type="entry name" value="DEAD"/>
    <property type="match status" value="1"/>
</dbReference>
<dbReference type="SMART" id="SM00487">
    <property type="entry name" value="DEXDc"/>
    <property type="match status" value="1"/>
</dbReference>
<dbReference type="GO" id="GO:0019028">
    <property type="term" value="C:viral capsid"/>
    <property type="evidence" value="ECO:0007669"/>
    <property type="project" value="UniProtKB-KW"/>
</dbReference>
<dbReference type="GO" id="GO:0003968">
    <property type="term" value="F:RNA-directed RNA polymerase activity"/>
    <property type="evidence" value="ECO:0007669"/>
    <property type="project" value="UniProtKB-KW"/>
</dbReference>
<feature type="transmembrane region" description="Helical" evidence="47">
    <location>
        <begin position="246"/>
        <end position="271"/>
    </location>
</feature>
<dbReference type="InterPro" id="IPR011545">
    <property type="entry name" value="DEAD/DEAH_box_helicase_dom"/>
</dbReference>
<keyword evidence="13" id="KW-1048">Host nucleus</keyword>
<evidence type="ECO:0000259" key="50">
    <source>
        <dbReference type="PROSITE" id="PS51693"/>
    </source>
</evidence>
<keyword evidence="8" id="KW-1113">Inhibition of host RLR pathway by virus</keyword>
<keyword evidence="30" id="KW-1043">Host membrane</keyword>
<comment type="subcellular location">
    <subcellularLocation>
        <location evidence="4">Host cytoplasm</location>
    </subcellularLocation>
    <subcellularLocation>
        <location evidence="2">Host endoplasmic reticulum membrane</location>
        <topology evidence="2">Multi-pass membrane protein</topology>
    </subcellularLocation>
    <subcellularLocation>
        <location evidence="5">Host endoplasmic reticulum membrane</location>
        <topology evidence="5">Peripheral membrane protein</topology>
    </subcellularLocation>
    <subcellularLocation>
        <location evidence="1">Host nucleus</location>
    </subcellularLocation>
    <subcellularLocation>
        <location evidence="3">Virion membrane</location>
    </subcellularLocation>
</comment>
<evidence type="ECO:0000256" key="33">
    <source>
        <dbReference type="ARBA" id="ARBA00022989"/>
    </source>
</evidence>
<evidence type="ECO:0000256" key="22">
    <source>
        <dbReference type="ARBA" id="ARBA00022801"/>
    </source>
</evidence>
<keyword evidence="15" id="KW-1090">Inhibition of host innate immune response by virus</keyword>
<dbReference type="GO" id="GO:0034220">
    <property type="term" value="P:monoatomic ion transmembrane transport"/>
    <property type="evidence" value="ECO:0007669"/>
    <property type="project" value="UniProtKB-KW"/>
</dbReference>
<dbReference type="GO" id="GO:0003723">
    <property type="term" value="F:RNA binding"/>
    <property type="evidence" value="ECO:0007669"/>
    <property type="project" value="UniProtKB-KW"/>
</dbReference>
<evidence type="ECO:0000256" key="18">
    <source>
        <dbReference type="ARBA" id="ARBA00022692"/>
    </source>
</evidence>
<dbReference type="Gene3D" id="2.20.25.210">
    <property type="entry name" value="Hepatitis C NS5A, domain 1B"/>
    <property type="match status" value="1"/>
</dbReference>
<keyword evidence="12" id="KW-0167">Capsid protein</keyword>
<evidence type="ECO:0000256" key="30">
    <source>
        <dbReference type="ARBA" id="ARBA00022870"/>
    </source>
</evidence>
<evidence type="ECO:0000256" key="36">
    <source>
        <dbReference type="ARBA" id="ARBA00023065"/>
    </source>
</evidence>
<feature type="transmembrane region" description="Helical" evidence="47">
    <location>
        <begin position="2884"/>
        <end position="2904"/>
    </location>
</feature>
<dbReference type="GO" id="GO:0019087">
    <property type="term" value="P:symbiont-mediated transformation of host cell"/>
    <property type="evidence" value="ECO:0007669"/>
    <property type="project" value="InterPro"/>
</dbReference>
<evidence type="ECO:0000256" key="5">
    <source>
        <dbReference type="ARBA" id="ARBA00004291"/>
    </source>
</evidence>
<keyword evidence="7" id="KW-0813">Transport</keyword>
<dbReference type="GO" id="GO:0046718">
    <property type="term" value="P:symbiont entry into host cell"/>
    <property type="evidence" value="ECO:0007669"/>
    <property type="project" value="UniProtKB-KW"/>
</dbReference>
<evidence type="ECO:0000256" key="10">
    <source>
        <dbReference type="ARBA" id="ARBA00022506"/>
    </source>
</evidence>
<dbReference type="EMBL" id="KT439329">
    <property type="protein sequence ID" value="ALE27082.1"/>
    <property type="molecule type" value="Genomic_RNA"/>
</dbReference>
<evidence type="ECO:0000256" key="42">
    <source>
        <dbReference type="ARBA" id="ARBA00023280"/>
    </source>
</evidence>
<feature type="transmembrane region" description="Helical" evidence="47">
    <location>
        <begin position="1954"/>
        <end position="1974"/>
    </location>
</feature>
<evidence type="ECO:0000256" key="8">
    <source>
        <dbReference type="ARBA" id="ARBA00022482"/>
    </source>
</evidence>
<evidence type="ECO:0000256" key="32">
    <source>
        <dbReference type="ARBA" id="ARBA00022953"/>
    </source>
</evidence>
<evidence type="ECO:0000256" key="1">
    <source>
        <dbReference type="ARBA" id="ARBA00004147"/>
    </source>
</evidence>
<keyword evidence="10" id="KW-1162">Viral penetration into host cytoplasm</keyword>
<keyword evidence="25" id="KW-0788">Thiol protease</keyword>
<keyword evidence="33 47" id="KW-1133">Transmembrane helix</keyword>
<evidence type="ECO:0000256" key="9">
    <source>
        <dbReference type="ARBA" id="ARBA00022484"/>
    </source>
</evidence>
<keyword evidence="19" id="KW-0548">Nucleotidyltransferase</keyword>
<dbReference type="Pfam" id="PF01538">
    <property type="entry name" value="HCV_NS2"/>
    <property type="match status" value="1"/>
</dbReference>
<dbReference type="GO" id="GO:0042025">
    <property type="term" value="C:host cell nucleus"/>
    <property type="evidence" value="ECO:0007669"/>
    <property type="project" value="UniProtKB-SubCell"/>
</dbReference>
<evidence type="ECO:0000256" key="41">
    <source>
        <dbReference type="ARBA" id="ARBA00023258"/>
    </source>
</evidence>
<dbReference type="GO" id="GO:0004252">
    <property type="term" value="F:serine-type endopeptidase activity"/>
    <property type="evidence" value="ECO:0007669"/>
    <property type="project" value="InterPro"/>
</dbReference>
<evidence type="ECO:0000256" key="11">
    <source>
        <dbReference type="ARBA" id="ARBA00022510"/>
    </source>
</evidence>
<dbReference type="GO" id="GO:0005524">
    <property type="term" value="F:ATP binding"/>
    <property type="evidence" value="ECO:0007669"/>
    <property type="project" value="UniProtKB-KW"/>
</dbReference>
<dbReference type="PROSITE" id="PS50507">
    <property type="entry name" value="RDRP_SSRNA_POS"/>
    <property type="match status" value="1"/>
</dbReference>
<proteinExistence type="predicted"/>
<dbReference type="Gene3D" id="2.40.10.10">
    <property type="entry name" value="Trypsin-like serine proteases"/>
    <property type="match status" value="1"/>
</dbReference>
<feature type="transmembrane region" description="Helical" evidence="47">
    <location>
        <begin position="2911"/>
        <end position="2931"/>
    </location>
</feature>
<keyword evidence="43" id="KW-1160">Virus entry into host cell</keyword>
<dbReference type="SUPFAM" id="SSF52540">
    <property type="entry name" value="P-loop containing nucleoside triphosphate hydrolases"/>
    <property type="match status" value="2"/>
</dbReference>
<keyword evidence="34" id="KW-1182">Viral ion channel</keyword>
<dbReference type="SUPFAM" id="SSF56672">
    <property type="entry name" value="DNA/RNA polymerases"/>
    <property type="match status" value="1"/>
</dbReference>
<evidence type="ECO:0000256" key="46">
    <source>
        <dbReference type="ARBA" id="ARBA00047984"/>
    </source>
</evidence>
<feature type="transmembrane region" description="Helical" evidence="47">
    <location>
        <begin position="153"/>
        <end position="171"/>
    </location>
</feature>
<evidence type="ECO:0000259" key="49">
    <source>
        <dbReference type="PROSITE" id="PS51192"/>
    </source>
</evidence>
<dbReference type="GO" id="GO:0006508">
    <property type="term" value="P:proteolysis"/>
    <property type="evidence" value="ECO:0007669"/>
    <property type="project" value="UniProtKB-KW"/>
</dbReference>
<evidence type="ECO:0000256" key="25">
    <source>
        <dbReference type="ARBA" id="ARBA00022807"/>
    </source>
</evidence>
<evidence type="ECO:0000256" key="4">
    <source>
        <dbReference type="ARBA" id="ARBA00004192"/>
    </source>
</evidence>
<keyword evidence="40" id="KW-1035">Host cytoplasm</keyword>
<evidence type="ECO:0000256" key="28">
    <source>
        <dbReference type="ARBA" id="ARBA00022840"/>
    </source>
</evidence>
<feature type="transmembrane region" description="Helical" evidence="47">
    <location>
        <begin position="590"/>
        <end position="617"/>
    </location>
</feature>
<evidence type="ECO:0000256" key="47">
    <source>
        <dbReference type="SAM" id="Phobius"/>
    </source>
</evidence>
<keyword evidence="37 47" id="KW-0472">Membrane</keyword>
<dbReference type="InterPro" id="IPR002518">
    <property type="entry name" value="HCV_NS2"/>
</dbReference>